<accession>A0AAD8XQ72</accession>
<sequence>MGGKGGMVPYFRASFLGHTIGHASGVPTAGEMRLLVLASWVLGHAVVVLPVTSCNSAQSQPDAASTTPFPSIPFSPSAVLLHHLSSFAVMCPPAHASQRIHISGYKCRHKSDVDDITRAIPLDWTTWHSSRGLFPVFT</sequence>
<reference evidence="1" key="1">
    <citation type="submission" date="2021-12" db="EMBL/GenBank/DDBJ databases">
        <title>Comparative genomics, transcriptomics and evolutionary studies reveal genomic signatures of adaptation to plant cell wall in hemibiotrophic fungi.</title>
        <authorList>
            <consortium name="DOE Joint Genome Institute"/>
            <person name="Baroncelli R."/>
            <person name="Diaz J.F."/>
            <person name="Benocci T."/>
            <person name="Peng M."/>
            <person name="Battaglia E."/>
            <person name="Haridas S."/>
            <person name="Andreopoulos W."/>
            <person name="Labutti K."/>
            <person name="Pangilinan J."/>
            <person name="Floch G.L."/>
            <person name="Makela M.R."/>
            <person name="Henrissat B."/>
            <person name="Grigoriev I.V."/>
            <person name="Crouch J.A."/>
            <person name="De Vries R.P."/>
            <person name="Sukno S.A."/>
            <person name="Thon M.R."/>
        </authorList>
    </citation>
    <scope>NUCLEOTIDE SEQUENCE</scope>
    <source>
        <strain evidence="1">CBS 112980</strain>
    </source>
</reference>
<dbReference type="AlphaFoldDB" id="A0AAD8XQ72"/>
<protein>
    <submittedName>
        <fullName evidence="1">Uncharacterized protein</fullName>
    </submittedName>
</protein>
<dbReference type="EMBL" id="JAHMHS010000003">
    <property type="protein sequence ID" value="KAK1731391.1"/>
    <property type="molecule type" value="Genomic_DNA"/>
</dbReference>
<dbReference type="RefSeq" id="XP_060371446.1">
    <property type="nucleotide sequence ID" value="XM_060509956.1"/>
</dbReference>
<name>A0AAD8XQ72_GLOAC</name>
<proteinExistence type="predicted"/>
<gene>
    <name evidence="1" type="ORF">BDZ83DRAFT_646347</name>
</gene>
<evidence type="ECO:0000313" key="2">
    <source>
        <dbReference type="Proteomes" id="UP001244207"/>
    </source>
</evidence>
<comment type="caution">
    <text evidence="1">The sequence shown here is derived from an EMBL/GenBank/DDBJ whole genome shotgun (WGS) entry which is preliminary data.</text>
</comment>
<evidence type="ECO:0000313" key="1">
    <source>
        <dbReference type="EMBL" id="KAK1731391.1"/>
    </source>
</evidence>
<organism evidence="1 2">
    <name type="scientific">Glomerella acutata</name>
    <name type="common">Colletotrichum acutatum</name>
    <dbReference type="NCBI Taxonomy" id="27357"/>
    <lineage>
        <taxon>Eukaryota</taxon>
        <taxon>Fungi</taxon>
        <taxon>Dikarya</taxon>
        <taxon>Ascomycota</taxon>
        <taxon>Pezizomycotina</taxon>
        <taxon>Sordariomycetes</taxon>
        <taxon>Hypocreomycetidae</taxon>
        <taxon>Glomerellales</taxon>
        <taxon>Glomerellaceae</taxon>
        <taxon>Colletotrichum</taxon>
        <taxon>Colletotrichum acutatum species complex</taxon>
    </lineage>
</organism>
<keyword evidence="2" id="KW-1185">Reference proteome</keyword>
<dbReference type="Proteomes" id="UP001244207">
    <property type="component" value="Unassembled WGS sequence"/>
</dbReference>
<dbReference type="GeneID" id="85393855"/>